<keyword evidence="5 13" id="KW-0479">Metal-binding</keyword>
<comment type="similarity">
    <text evidence="3 13">Belongs to the XPF family.</text>
</comment>
<dbReference type="AlphaFoldDB" id="A0A2K3PPU6"/>
<dbReference type="PANTHER" id="PTHR13451:SF0">
    <property type="entry name" value="CROSSOVER JUNCTION ENDONUCLEASE MUS81"/>
    <property type="match status" value="1"/>
</dbReference>
<organism evidence="15 16">
    <name type="scientific">Trifolium pratense</name>
    <name type="common">Red clover</name>
    <dbReference type="NCBI Taxonomy" id="57577"/>
    <lineage>
        <taxon>Eukaryota</taxon>
        <taxon>Viridiplantae</taxon>
        <taxon>Streptophyta</taxon>
        <taxon>Embryophyta</taxon>
        <taxon>Tracheophyta</taxon>
        <taxon>Spermatophyta</taxon>
        <taxon>Magnoliopsida</taxon>
        <taxon>eudicotyledons</taxon>
        <taxon>Gunneridae</taxon>
        <taxon>Pentapetalae</taxon>
        <taxon>rosids</taxon>
        <taxon>fabids</taxon>
        <taxon>Fabales</taxon>
        <taxon>Fabaceae</taxon>
        <taxon>Papilionoideae</taxon>
        <taxon>50 kb inversion clade</taxon>
        <taxon>NPAAA clade</taxon>
        <taxon>Hologalegina</taxon>
        <taxon>IRL clade</taxon>
        <taxon>Trifolieae</taxon>
        <taxon>Trifolium</taxon>
    </lineage>
</organism>
<keyword evidence="10 13" id="KW-0233">DNA recombination</keyword>
<dbReference type="GO" id="GO:0006308">
    <property type="term" value="P:DNA catabolic process"/>
    <property type="evidence" value="ECO:0007669"/>
    <property type="project" value="UniProtKB-UniRule"/>
</dbReference>
<gene>
    <name evidence="15" type="ORF">L195_g014049</name>
</gene>
<comment type="subunit">
    <text evidence="13">Interacts with EME1.</text>
</comment>
<evidence type="ECO:0000256" key="5">
    <source>
        <dbReference type="ARBA" id="ARBA00022723"/>
    </source>
</evidence>
<dbReference type="GO" id="GO:0031573">
    <property type="term" value="P:mitotic intra-S DNA damage checkpoint signaling"/>
    <property type="evidence" value="ECO:0007669"/>
    <property type="project" value="TreeGrafter"/>
</dbReference>
<evidence type="ECO:0000256" key="11">
    <source>
        <dbReference type="ARBA" id="ARBA00023204"/>
    </source>
</evidence>
<dbReference type="GO" id="GO:0003677">
    <property type="term" value="F:DNA binding"/>
    <property type="evidence" value="ECO:0007669"/>
    <property type="project" value="UniProtKB-UniRule"/>
</dbReference>
<comment type="caution">
    <text evidence="15">The sequence shown here is derived from an EMBL/GenBank/DDBJ whole genome shotgun (WGS) entry which is preliminary data.</text>
</comment>
<evidence type="ECO:0000256" key="8">
    <source>
        <dbReference type="ARBA" id="ARBA00022801"/>
    </source>
</evidence>
<dbReference type="Pfam" id="PF21136">
    <property type="entry name" value="WHD_MUS81"/>
    <property type="match status" value="1"/>
</dbReference>
<dbReference type="GO" id="GO:0008821">
    <property type="term" value="F:crossover junction DNA endonuclease activity"/>
    <property type="evidence" value="ECO:0007669"/>
    <property type="project" value="UniProtKB-UniRule"/>
</dbReference>
<evidence type="ECO:0000256" key="13">
    <source>
        <dbReference type="RuleBase" id="RU369042"/>
    </source>
</evidence>
<dbReference type="PANTHER" id="PTHR13451">
    <property type="entry name" value="CLASS II CROSSOVER JUNCTION ENDONUCLEASE MUS81"/>
    <property type="match status" value="1"/>
</dbReference>
<evidence type="ECO:0000256" key="10">
    <source>
        <dbReference type="ARBA" id="ARBA00023172"/>
    </source>
</evidence>
<dbReference type="GO" id="GO:0048257">
    <property type="term" value="F:3'-flap endonuclease activity"/>
    <property type="evidence" value="ECO:0007669"/>
    <property type="project" value="TreeGrafter"/>
</dbReference>
<evidence type="ECO:0000256" key="9">
    <source>
        <dbReference type="ARBA" id="ARBA00022842"/>
    </source>
</evidence>
<dbReference type="FunFam" id="1.10.10.10:FF:000307">
    <property type="entry name" value="Crossover junction endonuclease MUS81"/>
    <property type="match status" value="1"/>
</dbReference>
<evidence type="ECO:0000256" key="1">
    <source>
        <dbReference type="ARBA" id="ARBA00001946"/>
    </source>
</evidence>
<keyword evidence="11 13" id="KW-0234">DNA repair</keyword>
<feature type="domain" description="MUS81 winged helix" evidence="14">
    <location>
        <begin position="45"/>
        <end position="141"/>
    </location>
</feature>
<name>A0A2K3PPU6_TRIPR</name>
<sequence length="379" mass="41822">MLHRGVGKMMLRLMQGFFGTGSGGTEPDDLTTKGKKTKGTKRYVPQRNSVAYALLITLYRGTSNGNEFMRKQELIDAAEASGLSRAPIAPEKGKGKPGHFGSSPQDWYSGWSCMKTLISKGLVVKSSCPAKYMLTQEGKEAACDCLKRSGMAESLDKSASVEIPIHMDKQNSLDMEVDAHDLESEVTSPLNRQKKPVDVPLDSLERFTKMGYSKEQIITAFEDVSRSHPNKDISSLWPAVLCQLREEQVYGSQPESRIMMNANAVVNGLKGPIEKESRTASSSCGGHVANLRSLDIPSFPMRACSSAVWSSRNRLDIPGIRSGIEWKTIDHAMQKPNKDEVKSQMNILSVPPLSLGERFEDAYEVILILDDREQFATQG</sequence>
<evidence type="ECO:0000256" key="6">
    <source>
        <dbReference type="ARBA" id="ARBA00022759"/>
    </source>
</evidence>
<evidence type="ECO:0000256" key="3">
    <source>
        <dbReference type="ARBA" id="ARBA00010015"/>
    </source>
</evidence>
<keyword evidence="9 13" id="KW-0460">Magnesium</keyword>
<dbReference type="GO" id="GO:0000712">
    <property type="term" value="P:resolution of meiotic recombination intermediates"/>
    <property type="evidence" value="ECO:0007669"/>
    <property type="project" value="TreeGrafter"/>
</dbReference>
<comment type="cofactor">
    <cofactor evidence="1 13">
        <name>Mg(2+)</name>
        <dbReference type="ChEBI" id="CHEBI:18420"/>
    </cofactor>
</comment>
<dbReference type="EC" id="3.1.22.-" evidence="13"/>
<dbReference type="ExpressionAtlas" id="A0A2K3PPU6">
    <property type="expression patterns" value="baseline"/>
</dbReference>
<reference evidence="15 16" key="2">
    <citation type="journal article" date="2017" name="Front. Plant Sci.">
        <title>Gene Classification and Mining of Molecular Markers Useful in Red Clover (Trifolium pratense) Breeding.</title>
        <authorList>
            <person name="Istvanek J."/>
            <person name="Dluhosova J."/>
            <person name="Dluhos P."/>
            <person name="Patkova L."/>
            <person name="Nedelnik J."/>
            <person name="Repkova J."/>
        </authorList>
    </citation>
    <scope>NUCLEOTIDE SEQUENCE [LARGE SCALE GENOMIC DNA]</scope>
    <source>
        <strain evidence="16">cv. Tatra</strain>
        <tissue evidence="15">Young leaves</tissue>
    </source>
</reference>
<dbReference type="InterPro" id="IPR033309">
    <property type="entry name" value="Mus81"/>
</dbReference>
<dbReference type="GO" id="GO:0000727">
    <property type="term" value="P:double-strand break repair via break-induced replication"/>
    <property type="evidence" value="ECO:0007669"/>
    <property type="project" value="UniProtKB-UniRule"/>
</dbReference>
<dbReference type="Proteomes" id="UP000236291">
    <property type="component" value="Unassembled WGS sequence"/>
</dbReference>
<proteinExistence type="inferred from homology"/>
<dbReference type="GO" id="GO:0046872">
    <property type="term" value="F:metal ion binding"/>
    <property type="evidence" value="ECO:0007669"/>
    <property type="project" value="UniProtKB-UniRule"/>
</dbReference>
<dbReference type="CDD" id="cd21036">
    <property type="entry name" value="WH_MUS81"/>
    <property type="match status" value="1"/>
</dbReference>
<dbReference type="Gene3D" id="1.10.10.10">
    <property type="entry name" value="Winged helix-like DNA-binding domain superfamily/Winged helix DNA-binding domain"/>
    <property type="match status" value="1"/>
</dbReference>
<keyword evidence="12 13" id="KW-0539">Nucleus</keyword>
<keyword evidence="4 13" id="KW-0540">Nuclease</keyword>
<evidence type="ECO:0000256" key="12">
    <source>
        <dbReference type="ARBA" id="ARBA00023242"/>
    </source>
</evidence>
<evidence type="ECO:0000313" key="15">
    <source>
        <dbReference type="EMBL" id="PNY17309.1"/>
    </source>
</evidence>
<protein>
    <recommendedName>
        <fullName evidence="13">Crossover junction endonuclease MUS81</fullName>
        <ecNumber evidence="13">3.1.22.-</ecNumber>
    </recommendedName>
</protein>
<reference evidence="15 16" key="1">
    <citation type="journal article" date="2014" name="Am. J. Bot.">
        <title>Genome assembly and annotation for red clover (Trifolium pratense; Fabaceae).</title>
        <authorList>
            <person name="Istvanek J."/>
            <person name="Jaros M."/>
            <person name="Krenek A."/>
            <person name="Repkova J."/>
        </authorList>
    </citation>
    <scope>NUCLEOTIDE SEQUENCE [LARGE SCALE GENOMIC DNA]</scope>
    <source>
        <strain evidence="16">cv. Tatra</strain>
        <tissue evidence="15">Young leaves</tissue>
    </source>
</reference>
<comment type="subcellular location">
    <subcellularLocation>
        <location evidence="2 13">Nucleus</location>
    </subcellularLocation>
</comment>
<keyword evidence="6 13" id="KW-0255">Endonuclease</keyword>
<dbReference type="GO" id="GO:0048476">
    <property type="term" value="C:Holliday junction resolvase complex"/>
    <property type="evidence" value="ECO:0007669"/>
    <property type="project" value="UniProtKB-UniRule"/>
</dbReference>
<dbReference type="STRING" id="57577.A0A2K3PPU6"/>
<evidence type="ECO:0000256" key="7">
    <source>
        <dbReference type="ARBA" id="ARBA00022763"/>
    </source>
</evidence>
<dbReference type="InterPro" id="IPR047417">
    <property type="entry name" value="WHD_MUS81"/>
</dbReference>
<dbReference type="GO" id="GO:0005634">
    <property type="term" value="C:nucleus"/>
    <property type="evidence" value="ECO:0007669"/>
    <property type="project" value="UniProtKB-SubCell"/>
</dbReference>
<evidence type="ECO:0000313" key="16">
    <source>
        <dbReference type="Proteomes" id="UP000236291"/>
    </source>
</evidence>
<accession>A0A2K3PPU6</accession>
<comment type="function">
    <text evidence="13">Interacts with EME1 to form a DNA structure-specific endonuclease with substrate preference for branched DNA structures with a 5'-end at the branch nick. Typical substrates include 3'-flap structures, D-loops, replication forks and nicked Holliday junctions. May be required in mitosis for the processing of stalled or collapsed replication fork intermediates. May be required in meiosis for the repair of meiosis-specific double strand breaks subsequent to single-end invasion (SEI).</text>
</comment>
<keyword evidence="7 13" id="KW-0227">DNA damage</keyword>
<feature type="non-terminal residue" evidence="15">
    <location>
        <position position="379"/>
    </location>
</feature>
<evidence type="ECO:0000256" key="4">
    <source>
        <dbReference type="ARBA" id="ARBA00022722"/>
    </source>
</evidence>
<dbReference type="InterPro" id="IPR036388">
    <property type="entry name" value="WH-like_DNA-bd_sf"/>
</dbReference>
<evidence type="ECO:0000256" key="2">
    <source>
        <dbReference type="ARBA" id="ARBA00004123"/>
    </source>
</evidence>
<evidence type="ECO:0000259" key="14">
    <source>
        <dbReference type="Pfam" id="PF21136"/>
    </source>
</evidence>
<keyword evidence="8 13" id="KW-0378">Hydrolase</keyword>
<dbReference type="EMBL" id="ASHM01009252">
    <property type="protein sequence ID" value="PNY17309.1"/>
    <property type="molecule type" value="Genomic_DNA"/>
</dbReference>